<comment type="caution">
    <text evidence="2">The sequence shown here is derived from an EMBL/GenBank/DDBJ whole genome shotgun (WGS) entry which is preliminary data.</text>
</comment>
<sequence>MATEPRAFRPGDAALAALPVIWAAAEASLFFIVADVAIGWIALRRGWRAGVLAGLAAALAAGLGGAGLYAWSAREPARVERLIESLPAVPQGAVAAAAADLQSDDWRDRMLFAAFSGKPYKLYAAAGPRTNISAAELAAATPGARLPRFMLIALGFAVLGGALRGRLTPRTTLGLYVGGWIGFYAAFWALTPG</sequence>
<dbReference type="Proteomes" id="UP001169063">
    <property type="component" value="Unassembled WGS sequence"/>
</dbReference>
<dbReference type="RefSeq" id="WP_302109780.1">
    <property type="nucleotide sequence ID" value="NZ_JAUKTR010000003.1"/>
</dbReference>
<keyword evidence="1" id="KW-0472">Membrane</keyword>
<evidence type="ECO:0000256" key="1">
    <source>
        <dbReference type="SAM" id="Phobius"/>
    </source>
</evidence>
<evidence type="ECO:0000313" key="2">
    <source>
        <dbReference type="EMBL" id="MDO1559346.1"/>
    </source>
</evidence>
<gene>
    <name evidence="2" type="ORF">Q0812_07885</name>
</gene>
<proteinExistence type="predicted"/>
<feature type="transmembrane region" description="Helical" evidence="1">
    <location>
        <begin position="146"/>
        <end position="165"/>
    </location>
</feature>
<dbReference type="EMBL" id="JAUKTR010000003">
    <property type="protein sequence ID" value="MDO1559346.1"/>
    <property type="molecule type" value="Genomic_DNA"/>
</dbReference>
<name>A0ABT8SLB1_9CAUL</name>
<reference evidence="2" key="1">
    <citation type="submission" date="2023-07" db="EMBL/GenBank/DDBJ databases">
        <title>Brevundimonas soil sp. nov., isolated from the soil of chemical plant.</title>
        <authorList>
            <person name="Wu N."/>
        </authorList>
    </citation>
    <scope>NUCLEOTIDE SEQUENCE</scope>
    <source>
        <strain evidence="2">XZ-24</strain>
    </source>
</reference>
<evidence type="ECO:0000313" key="3">
    <source>
        <dbReference type="Proteomes" id="UP001169063"/>
    </source>
</evidence>
<protein>
    <submittedName>
        <fullName evidence="2">Uncharacterized protein</fullName>
    </submittedName>
</protein>
<feature type="transmembrane region" description="Helical" evidence="1">
    <location>
        <begin position="20"/>
        <end position="43"/>
    </location>
</feature>
<organism evidence="2 3">
    <name type="scientific">Peiella sedimenti</name>
    <dbReference type="NCBI Taxonomy" id="3061083"/>
    <lineage>
        <taxon>Bacteria</taxon>
        <taxon>Pseudomonadati</taxon>
        <taxon>Pseudomonadota</taxon>
        <taxon>Alphaproteobacteria</taxon>
        <taxon>Caulobacterales</taxon>
        <taxon>Caulobacteraceae</taxon>
        <taxon>Peiella</taxon>
    </lineage>
</organism>
<keyword evidence="3" id="KW-1185">Reference proteome</keyword>
<feature type="transmembrane region" description="Helical" evidence="1">
    <location>
        <begin position="50"/>
        <end position="71"/>
    </location>
</feature>
<accession>A0ABT8SLB1</accession>
<keyword evidence="1" id="KW-1133">Transmembrane helix</keyword>
<feature type="transmembrane region" description="Helical" evidence="1">
    <location>
        <begin position="172"/>
        <end position="190"/>
    </location>
</feature>
<keyword evidence="1" id="KW-0812">Transmembrane</keyword>